<dbReference type="RefSeq" id="WP_144308811.1">
    <property type="nucleotide sequence ID" value="NZ_VMNK01000005.1"/>
</dbReference>
<keyword evidence="2" id="KW-1133">Transmembrane helix</keyword>
<dbReference type="PROSITE" id="PS51724">
    <property type="entry name" value="SPOR"/>
    <property type="match status" value="1"/>
</dbReference>
<dbReference type="EMBL" id="VMNK01000005">
    <property type="protein sequence ID" value="TVO58039.1"/>
    <property type="molecule type" value="Genomic_DNA"/>
</dbReference>
<dbReference type="GO" id="GO:0030428">
    <property type="term" value="C:cell septum"/>
    <property type="evidence" value="ECO:0007669"/>
    <property type="project" value="TreeGrafter"/>
</dbReference>
<keyword evidence="2" id="KW-0472">Membrane</keyword>
<protein>
    <submittedName>
        <fullName evidence="4">SPOR domain-containing protein</fullName>
    </submittedName>
</protein>
<dbReference type="GO" id="GO:0032153">
    <property type="term" value="C:cell division site"/>
    <property type="evidence" value="ECO:0007669"/>
    <property type="project" value="TreeGrafter"/>
</dbReference>
<dbReference type="PANTHER" id="PTHR38687:SF1">
    <property type="entry name" value="CELL DIVISION PROTEIN DEDD"/>
    <property type="match status" value="1"/>
</dbReference>
<name>A0A557QYQ2_9RHOO</name>
<dbReference type="InterPro" id="IPR052521">
    <property type="entry name" value="Cell_div_SPOR-domain"/>
</dbReference>
<evidence type="ECO:0000256" key="2">
    <source>
        <dbReference type="SAM" id="Phobius"/>
    </source>
</evidence>
<dbReference type="AlphaFoldDB" id="A0A557QYQ2"/>
<feature type="domain" description="SPOR" evidence="3">
    <location>
        <begin position="152"/>
        <end position="226"/>
    </location>
</feature>
<dbReference type="Proteomes" id="UP000319502">
    <property type="component" value="Unassembled WGS sequence"/>
</dbReference>
<evidence type="ECO:0000313" key="5">
    <source>
        <dbReference type="Proteomes" id="UP000319502"/>
    </source>
</evidence>
<dbReference type="PANTHER" id="PTHR38687">
    <property type="entry name" value="CELL DIVISION PROTEIN DEDD-RELATED"/>
    <property type="match status" value="1"/>
</dbReference>
<dbReference type="GO" id="GO:0032506">
    <property type="term" value="P:cytokinetic process"/>
    <property type="evidence" value="ECO:0007669"/>
    <property type="project" value="TreeGrafter"/>
</dbReference>
<feature type="transmembrane region" description="Helical" evidence="2">
    <location>
        <begin position="18"/>
        <end position="36"/>
    </location>
</feature>
<dbReference type="OrthoDB" id="9181370at2"/>
<dbReference type="InterPro" id="IPR036680">
    <property type="entry name" value="SPOR-like_sf"/>
</dbReference>
<evidence type="ECO:0000313" key="4">
    <source>
        <dbReference type="EMBL" id="TVO58039.1"/>
    </source>
</evidence>
<dbReference type="InterPro" id="IPR007730">
    <property type="entry name" value="SPOR-like_dom"/>
</dbReference>
<comment type="caution">
    <text evidence="4">The sequence shown here is derived from an EMBL/GenBank/DDBJ whole genome shotgun (WGS) entry which is preliminary data.</text>
</comment>
<gene>
    <name evidence="4" type="ORF">FHP91_06460</name>
</gene>
<keyword evidence="5" id="KW-1185">Reference proteome</keyword>
<feature type="compositionally biased region" description="Low complexity" evidence="1">
    <location>
        <begin position="119"/>
        <end position="131"/>
    </location>
</feature>
<evidence type="ECO:0000256" key="1">
    <source>
        <dbReference type="SAM" id="MobiDB-lite"/>
    </source>
</evidence>
<dbReference type="Pfam" id="PF05036">
    <property type="entry name" value="SPOR"/>
    <property type="match status" value="1"/>
</dbReference>
<feature type="region of interest" description="Disordered" evidence="1">
    <location>
        <begin position="41"/>
        <end position="135"/>
    </location>
</feature>
<organism evidence="4 5">
    <name type="scientific">Denitromonas halophila</name>
    <dbReference type="NCBI Taxonomy" id="1629404"/>
    <lineage>
        <taxon>Bacteria</taxon>
        <taxon>Pseudomonadati</taxon>
        <taxon>Pseudomonadota</taxon>
        <taxon>Betaproteobacteria</taxon>
        <taxon>Rhodocyclales</taxon>
        <taxon>Zoogloeaceae</taxon>
        <taxon>Denitromonas</taxon>
    </lineage>
</organism>
<proteinExistence type="predicted"/>
<evidence type="ECO:0000259" key="3">
    <source>
        <dbReference type="PROSITE" id="PS51724"/>
    </source>
</evidence>
<sequence>MATDDAQTDLKKRARRRLVGAAALALLAIIILPMVMDPAPKPLGEDIQVRIPSQDGENFAQRKIELPSPPAMSPMAAPADAPKIEPSPEPVAAAPVKPVAADKPEPKPVTQKAPEDQKPAPTTTTTTATTTTDERARVEAILAGKLLKPEAPATGEAFVVQLGAYSNADSATNQANKVRERGFKVFTQKVGTSTRVRVGPYGSRDAAEKAADQLEKAGFKGVVMARG</sequence>
<accession>A0A557QYQ2</accession>
<feature type="compositionally biased region" description="Low complexity" evidence="1">
    <location>
        <begin position="90"/>
        <end position="99"/>
    </location>
</feature>
<dbReference type="GO" id="GO:0042834">
    <property type="term" value="F:peptidoglycan binding"/>
    <property type="evidence" value="ECO:0007669"/>
    <property type="project" value="InterPro"/>
</dbReference>
<reference evidence="4 5" key="1">
    <citation type="submission" date="2019-07" db="EMBL/GenBank/DDBJ databases">
        <title>The pathways for chlorine oxyanion respiration interact through the shared metabolite chlorate.</title>
        <authorList>
            <person name="Barnum T.P."/>
            <person name="Cheng Y."/>
            <person name="Hill K.A."/>
            <person name="Lucas L.N."/>
            <person name="Carlson H.K."/>
            <person name="Coates J.D."/>
        </authorList>
    </citation>
    <scope>NUCLEOTIDE SEQUENCE [LARGE SCALE GENOMIC DNA]</scope>
    <source>
        <strain evidence="4 5">SFB-3</strain>
    </source>
</reference>
<keyword evidence="2" id="KW-0812">Transmembrane</keyword>
<dbReference type="Gene3D" id="3.30.70.1070">
    <property type="entry name" value="Sporulation related repeat"/>
    <property type="match status" value="1"/>
</dbReference>
<dbReference type="SUPFAM" id="SSF110997">
    <property type="entry name" value="Sporulation related repeat"/>
    <property type="match status" value="1"/>
</dbReference>